<dbReference type="EMBL" id="CAXHTA020000008">
    <property type="protein sequence ID" value="CAL5223414.1"/>
    <property type="molecule type" value="Genomic_DNA"/>
</dbReference>
<protein>
    <recommendedName>
        <fullName evidence="2">Magnesium transporter</fullName>
    </recommendedName>
</protein>
<dbReference type="Pfam" id="PF22099">
    <property type="entry name" value="MRS2-like"/>
    <property type="match status" value="1"/>
</dbReference>
<keyword evidence="2" id="KW-0472">Membrane</keyword>
<dbReference type="PROSITE" id="PS50222">
    <property type="entry name" value="EF_HAND_2"/>
    <property type="match status" value="1"/>
</dbReference>
<feature type="transmembrane region" description="Helical" evidence="2">
    <location>
        <begin position="253"/>
        <end position="276"/>
    </location>
</feature>
<keyword evidence="2" id="KW-0460">Magnesium</keyword>
<keyword evidence="2" id="KW-0812">Transmembrane</keyword>
<comment type="subcellular location">
    <subcellularLocation>
        <location evidence="2">Membrane</location>
        <topology evidence="2">Multi-pass membrane protein</topology>
    </subcellularLocation>
</comment>
<name>A0ABP1FWR0_9CHLO</name>
<gene>
    <name evidence="4" type="primary">g5926</name>
    <name evidence="4" type="ORF">VP750_LOCUS5073</name>
</gene>
<keyword evidence="5" id="KW-1185">Reference proteome</keyword>
<reference evidence="4 5" key="1">
    <citation type="submission" date="2024-06" db="EMBL/GenBank/DDBJ databases">
        <authorList>
            <person name="Kraege A."/>
            <person name="Thomma B."/>
        </authorList>
    </citation>
    <scope>NUCLEOTIDE SEQUENCE [LARGE SCALE GENOMIC DNA]</scope>
</reference>
<dbReference type="CDD" id="cd12823">
    <property type="entry name" value="Mrs2_Mfm1p-like"/>
    <property type="match status" value="1"/>
</dbReference>
<dbReference type="Gene3D" id="1.20.58.340">
    <property type="entry name" value="Magnesium transport protein CorA, transmembrane region"/>
    <property type="match status" value="1"/>
</dbReference>
<accession>A0ABP1FWR0</accession>
<dbReference type="InterPro" id="IPR002048">
    <property type="entry name" value="EF_hand_dom"/>
</dbReference>
<dbReference type="PROSITE" id="PS00018">
    <property type="entry name" value="EF_HAND_1"/>
    <property type="match status" value="1"/>
</dbReference>
<evidence type="ECO:0000259" key="3">
    <source>
        <dbReference type="PROSITE" id="PS50222"/>
    </source>
</evidence>
<keyword evidence="2" id="KW-0813">Transport</keyword>
<dbReference type="PANTHER" id="PTHR13890">
    <property type="entry name" value="RNA SPLICING PROTEIN MRS2, MITOCHONDRIAL"/>
    <property type="match status" value="1"/>
</dbReference>
<comment type="caution">
    <text evidence="4">The sequence shown here is derived from an EMBL/GenBank/DDBJ whole genome shotgun (WGS) entry which is preliminary data.</text>
</comment>
<dbReference type="InterPro" id="IPR039204">
    <property type="entry name" value="MRS2-like"/>
</dbReference>
<comment type="similarity">
    <text evidence="1 2">Belongs to the CorA metal ion transporter (MIT) (TC 1.A.35.5) family.</text>
</comment>
<proteinExistence type="inferred from homology"/>
<evidence type="ECO:0000256" key="2">
    <source>
        <dbReference type="RuleBase" id="RU366041"/>
    </source>
</evidence>
<evidence type="ECO:0000256" key="1">
    <source>
        <dbReference type="ARBA" id="ARBA00007535"/>
    </source>
</evidence>
<sequence length="430" mass="48493">MHEWQVLVVHPDCQVEERIETAEALGLAPRDTSLFAPQPLGVSGQRATIVPRENALLVRTEIARAIIHQDKTVLFPCRKDRDTLRLTQSIINNVSEAGPLPFELRVLEALLDETARQFERRQRRLELLAMSIEEDIQKTLKQNGADLQRLLPIQRALTELVHDVKEAEDAIAGVLDDDQALAAICLSEKDAHQAAREGRQAPSMRLAAALLGSYERQIQSVEGALREMSENLEVFREVWSMHLSATRNRIIRINLIVTVASFALTACIVPASFFGMNLPSGLEEHDTMFWSVVGLSAVASASLFAGIYVYWKYYPHTRHQRRVNDLKALRDLLLYHVDDLEDILAALQERPEVTAGMAGTRTMMGRDEFTKLVQSSIQDCQVRKDEIDLLYNLLDINRDGLLELKEVVKSQERLGRPFDDTIMRAAARAA</sequence>
<dbReference type="Proteomes" id="UP001497392">
    <property type="component" value="Unassembled WGS sequence"/>
</dbReference>
<dbReference type="PANTHER" id="PTHR13890:SF42">
    <property type="entry name" value="MAGNESIUM TRANSPORTER"/>
    <property type="match status" value="1"/>
</dbReference>
<keyword evidence="2" id="KW-1133">Transmembrane helix</keyword>
<evidence type="ECO:0000313" key="4">
    <source>
        <dbReference type="EMBL" id="CAL5223414.1"/>
    </source>
</evidence>
<comment type="function">
    <text evidence="2">Magnesium transporter that may mediate the influx of magnesium.</text>
</comment>
<organism evidence="4 5">
    <name type="scientific">Coccomyxa viridis</name>
    <dbReference type="NCBI Taxonomy" id="1274662"/>
    <lineage>
        <taxon>Eukaryota</taxon>
        <taxon>Viridiplantae</taxon>
        <taxon>Chlorophyta</taxon>
        <taxon>core chlorophytes</taxon>
        <taxon>Trebouxiophyceae</taxon>
        <taxon>Trebouxiophyceae incertae sedis</taxon>
        <taxon>Coccomyxaceae</taxon>
        <taxon>Coccomyxa</taxon>
    </lineage>
</organism>
<evidence type="ECO:0000313" key="5">
    <source>
        <dbReference type="Proteomes" id="UP001497392"/>
    </source>
</evidence>
<feature type="domain" description="EF-hand" evidence="3">
    <location>
        <begin position="382"/>
        <end position="417"/>
    </location>
</feature>
<feature type="transmembrane region" description="Helical" evidence="2">
    <location>
        <begin position="288"/>
        <end position="311"/>
    </location>
</feature>
<dbReference type="InterPro" id="IPR018247">
    <property type="entry name" value="EF_Hand_1_Ca_BS"/>
</dbReference>
<keyword evidence="2" id="KW-0406">Ion transport</keyword>